<protein>
    <recommendedName>
        <fullName evidence="2">DUF7890 domain-containing protein</fullName>
    </recommendedName>
</protein>
<dbReference type="AlphaFoldDB" id="A0A6A1VVB7"/>
<evidence type="ECO:0000313" key="4">
    <source>
        <dbReference type="Proteomes" id="UP000516437"/>
    </source>
</evidence>
<dbReference type="InterPro" id="IPR057212">
    <property type="entry name" value="DUF7890"/>
</dbReference>
<organism evidence="3 4">
    <name type="scientific">Morella rubra</name>
    <name type="common">Chinese bayberry</name>
    <dbReference type="NCBI Taxonomy" id="262757"/>
    <lineage>
        <taxon>Eukaryota</taxon>
        <taxon>Viridiplantae</taxon>
        <taxon>Streptophyta</taxon>
        <taxon>Embryophyta</taxon>
        <taxon>Tracheophyta</taxon>
        <taxon>Spermatophyta</taxon>
        <taxon>Magnoliopsida</taxon>
        <taxon>eudicotyledons</taxon>
        <taxon>Gunneridae</taxon>
        <taxon>Pentapetalae</taxon>
        <taxon>rosids</taxon>
        <taxon>fabids</taxon>
        <taxon>Fagales</taxon>
        <taxon>Myricaceae</taxon>
        <taxon>Morella</taxon>
    </lineage>
</organism>
<dbReference type="Proteomes" id="UP000516437">
    <property type="component" value="Chromosome 4"/>
</dbReference>
<name>A0A6A1VVB7_9ROSI</name>
<dbReference type="Pfam" id="PF25418">
    <property type="entry name" value="DUF7890"/>
    <property type="match status" value="1"/>
</dbReference>
<sequence length="146" mass="16583">MWDSFLTCFNRVSLHQTVLEPRESTANAKAIYRDELDKKTPKRKLENSKDQHPTYSKPLLPLEDGKEFEKGSGVRGSGNKKEVIRVKVRMTKEEAARMLSKCKDGGRLEFKDLALELVQLPMNRVSVVSPNTISDPVLLESIPEEL</sequence>
<proteinExistence type="predicted"/>
<feature type="compositionally biased region" description="Basic and acidic residues" evidence="1">
    <location>
        <begin position="33"/>
        <end position="52"/>
    </location>
</feature>
<reference evidence="3 4" key="1">
    <citation type="journal article" date="2019" name="Plant Biotechnol. J.">
        <title>The red bayberry genome and genetic basis of sex determination.</title>
        <authorList>
            <person name="Jia H.M."/>
            <person name="Jia H.J."/>
            <person name="Cai Q.L."/>
            <person name="Wang Y."/>
            <person name="Zhao H.B."/>
            <person name="Yang W.F."/>
            <person name="Wang G.Y."/>
            <person name="Li Y.H."/>
            <person name="Zhan D.L."/>
            <person name="Shen Y.T."/>
            <person name="Niu Q.F."/>
            <person name="Chang L."/>
            <person name="Qiu J."/>
            <person name="Zhao L."/>
            <person name="Xie H.B."/>
            <person name="Fu W.Y."/>
            <person name="Jin J."/>
            <person name="Li X.W."/>
            <person name="Jiao Y."/>
            <person name="Zhou C.C."/>
            <person name="Tu T."/>
            <person name="Chai C.Y."/>
            <person name="Gao J.L."/>
            <person name="Fan L.J."/>
            <person name="van de Weg E."/>
            <person name="Wang J.Y."/>
            <person name="Gao Z.S."/>
        </authorList>
    </citation>
    <scope>NUCLEOTIDE SEQUENCE [LARGE SCALE GENOMIC DNA]</scope>
    <source>
        <tissue evidence="3">Leaves</tissue>
    </source>
</reference>
<dbReference type="PANTHER" id="PTHR36782">
    <property type="entry name" value="BNAC03G62080D PROTEIN"/>
    <property type="match status" value="1"/>
</dbReference>
<evidence type="ECO:0000256" key="1">
    <source>
        <dbReference type="SAM" id="MobiDB-lite"/>
    </source>
</evidence>
<dbReference type="PANTHER" id="PTHR36782:SF1">
    <property type="entry name" value="CALCIUM UNIPORTER PROTEIN"/>
    <property type="match status" value="1"/>
</dbReference>
<accession>A0A6A1VVB7</accession>
<dbReference type="OrthoDB" id="1077969at2759"/>
<keyword evidence="4" id="KW-1185">Reference proteome</keyword>
<gene>
    <name evidence="3" type="ORF">CJ030_MR4G002299</name>
</gene>
<feature type="region of interest" description="Disordered" evidence="1">
    <location>
        <begin position="33"/>
        <end position="62"/>
    </location>
</feature>
<evidence type="ECO:0000313" key="3">
    <source>
        <dbReference type="EMBL" id="KAB1215488.1"/>
    </source>
</evidence>
<dbReference type="EMBL" id="RXIC02000022">
    <property type="protein sequence ID" value="KAB1215488.1"/>
    <property type="molecule type" value="Genomic_DNA"/>
</dbReference>
<evidence type="ECO:0000259" key="2">
    <source>
        <dbReference type="Pfam" id="PF25418"/>
    </source>
</evidence>
<feature type="domain" description="DUF7890" evidence="2">
    <location>
        <begin position="82"/>
        <end position="128"/>
    </location>
</feature>
<comment type="caution">
    <text evidence="3">The sequence shown here is derived from an EMBL/GenBank/DDBJ whole genome shotgun (WGS) entry which is preliminary data.</text>
</comment>